<accession>A0ABU7CXR9</accession>
<feature type="region of interest" description="Disordered" evidence="1">
    <location>
        <begin position="42"/>
        <end position="79"/>
    </location>
</feature>
<evidence type="ECO:0000313" key="3">
    <source>
        <dbReference type="Proteomes" id="UP001352852"/>
    </source>
</evidence>
<comment type="caution">
    <text evidence="2">The sequence shown here is derived from an EMBL/GenBank/DDBJ whole genome shotgun (WGS) entry which is preliminary data.</text>
</comment>
<reference evidence="2 3" key="1">
    <citation type="submission" date="2021-06" db="EMBL/GenBank/DDBJ databases">
        <authorList>
            <person name="Palmer J.M."/>
        </authorList>
    </citation>
    <scope>NUCLEOTIDE SEQUENCE [LARGE SCALE GENOMIC DNA]</scope>
    <source>
        <strain evidence="2 3">CL_MEX2019</strain>
        <tissue evidence="2">Muscle</tissue>
    </source>
</reference>
<evidence type="ECO:0000313" key="2">
    <source>
        <dbReference type="EMBL" id="MED6266655.1"/>
    </source>
</evidence>
<gene>
    <name evidence="2" type="ORF">CHARACLAT_004265</name>
</gene>
<proteinExistence type="predicted"/>
<dbReference type="Proteomes" id="UP001352852">
    <property type="component" value="Unassembled WGS sequence"/>
</dbReference>
<dbReference type="EMBL" id="JAHUTJ010008391">
    <property type="protein sequence ID" value="MED6266655.1"/>
    <property type="molecule type" value="Genomic_DNA"/>
</dbReference>
<keyword evidence="3" id="KW-1185">Reference proteome</keyword>
<sequence length="94" mass="10268">METWTNLVAPLIDCPFLSSPLPPSALPSLMDGQIMYIQSSSAPDAVRGCDKSPGREPSGAERRNGVTKRTRHLENTQKKKNAPVSWVAYVCITP</sequence>
<protein>
    <submittedName>
        <fullName evidence="2">Uncharacterized protein</fullName>
    </submittedName>
</protein>
<organism evidence="2 3">
    <name type="scientific">Characodon lateralis</name>
    <dbReference type="NCBI Taxonomy" id="208331"/>
    <lineage>
        <taxon>Eukaryota</taxon>
        <taxon>Metazoa</taxon>
        <taxon>Chordata</taxon>
        <taxon>Craniata</taxon>
        <taxon>Vertebrata</taxon>
        <taxon>Euteleostomi</taxon>
        <taxon>Actinopterygii</taxon>
        <taxon>Neopterygii</taxon>
        <taxon>Teleostei</taxon>
        <taxon>Neoteleostei</taxon>
        <taxon>Acanthomorphata</taxon>
        <taxon>Ovalentaria</taxon>
        <taxon>Atherinomorphae</taxon>
        <taxon>Cyprinodontiformes</taxon>
        <taxon>Goodeidae</taxon>
        <taxon>Characodon</taxon>
    </lineage>
</organism>
<feature type="compositionally biased region" description="Basic and acidic residues" evidence="1">
    <location>
        <begin position="47"/>
        <end position="64"/>
    </location>
</feature>
<evidence type="ECO:0000256" key="1">
    <source>
        <dbReference type="SAM" id="MobiDB-lite"/>
    </source>
</evidence>
<name>A0ABU7CXR9_9TELE</name>